<protein>
    <submittedName>
        <fullName evidence="1">DUF3301 domain-containing protein</fullName>
    </submittedName>
</protein>
<evidence type="ECO:0000313" key="2">
    <source>
        <dbReference type="Proteomes" id="UP001058461"/>
    </source>
</evidence>
<dbReference type="Proteomes" id="UP001058461">
    <property type="component" value="Chromosome"/>
</dbReference>
<name>A0ABY5HN85_9GAMM</name>
<dbReference type="EMBL" id="CP073347">
    <property type="protein sequence ID" value="UTW13748.1"/>
    <property type="molecule type" value="Genomic_DNA"/>
</dbReference>
<organism evidence="1 2">
    <name type="scientific">Marinobacterium rhizophilum</name>
    <dbReference type="NCBI Taxonomy" id="420402"/>
    <lineage>
        <taxon>Bacteria</taxon>
        <taxon>Pseudomonadati</taxon>
        <taxon>Pseudomonadota</taxon>
        <taxon>Gammaproteobacteria</taxon>
        <taxon>Oceanospirillales</taxon>
        <taxon>Oceanospirillaceae</taxon>
        <taxon>Marinobacterium</taxon>
    </lineage>
</organism>
<evidence type="ECO:0000313" key="1">
    <source>
        <dbReference type="EMBL" id="UTW13748.1"/>
    </source>
</evidence>
<dbReference type="Pfam" id="PF11743">
    <property type="entry name" value="DUF3301"/>
    <property type="match status" value="1"/>
</dbReference>
<dbReference type="RefSeq" id="WP_255855938.1">
    <property type="nucleotide sequence ID" value="NZ_CP073347.1"/>
</dbReference>
<reference evidence="1" key="1">
    <citation type="submission" date="2021-04" db="EMBL/GenBank/DDBJ databases">
        <title>Oceanospirillales bacteria with DddD are important DMSP degraders in coastal seawater.</title>
        <authorList>
            <person name="Liu J."/>
        </authorList>
    </citation>
    <scope>NUCLEOTIDE SEQUENCE</scope>
    <source>
        <strain evidence="1">D13-1</strain>
    </source>
</reference>
<dbReference type="InterPro" id="IPR021732">
    <property type="entry name" value="DUF3301"/>
</dbReference>
<accession>A0ABY5HN85</accession>
<sequence>MNIELQDLFWLSLVSFVCLHWWQGQKVRESALRATRKRCEELDVQLLDDSVGLRAIWLKRDPRGSLRFWRSYQFEFTATGENRYRGRVVTLGQQVLSIELDAHRF</sequence>
<keyword evidence="2" id="KW-1185">Reference proteome</keyword>
<gene>
    <name evidence="1" type="ORF">KDW95_08950</name>
</gene>
<proteinExistence type="predicted"/>